<evidence type="ECO:0000259" key="9">
    <source>
        <dbReference type="PROSITE" id="PS50893"/>
    </source>
</evidence>
<evidence type="ECO:0000313" key="11">
    <source>
        <dbReference type="Proteomes" id="UP000460221"/>
    </source>
</evidence>
<dbReference type="InterPro" id="IPR050388">
    <property type="entry name" value="ABC_Ni/Peptide_Import"/>
</dbReference>
<name>A0A7K1FNP6_9ACTN</name>
<evidence type="ECO:0000313" key="10">
    <source>
        <dbReference type="EMBL" id="MTD15766.1"/>
    </source>
</evidence>
<feature type="domain" description="ABC transporter" evidence="9">
    <location>
        <begin position="23"/>
        <end position="273"/>
    </location>
</feature>
<evidence type="ECO:0000256" key="8">
    <source>
        <dbReference type="SAM" id="MobiDB-lite"/>
    </source>
</evidence>
<dbReference type="GO" id="GO:0016887">
    <property type="term" value="F:ATP hydrolysis activity"/>
    <property type="evidence" value="ECO:0007669"/>
    <property type="project" value="InterPro"/>
</dbReference>
<dbReference type="EMBL" id="WLYK01000007">
    <property type="protein sequence ID" value="MTD15766.1"/>
    <property type="molecule type" value="Genomic_DNA"/>
</dbReference>
<keyword evidence="3" id="KW-0813">Transport</keyword>
<dbReference type="NCBIfam" id="TIGR01727">
    <property type="entry name" value="oligo_HPY"/>
    <property type="match status" value="2"/>
</dbReference>
<keyword evidence="11" id="KW-1185">Reference proteome</keyword>
<dbReference type="PROSITE" id="PS00211">
    <property type="entry name" value="ABC_TRANSPORTER_1"/>
    <property type="match status" value="1"/>
</dbReference>
<proteinExistence type="inferred from homology"/>
<comment type="subcellular location">
    <subcellularLocation>
        <location evidence="1">Cell membrane</location>
        <topology evidence="1">Peripheral membrane protein</topology>
    </subcellularLocation>
</comment>
<dbReference type="InterPro" id="IPR027417">
    <property type="entry name" value="P-loop_NTPase"/>
</dbReference>
<feature type="domain" description="ABC transporter" evidence="9">
    <location>
        <begin position="386"/>
        <end position="626"/>
    </location>
</feature>
<dbReference type="GO" id="GO:0005524">
    <property type="term" value="F:ATP binding"/>
    <property type="evidence" value="ECO:0007669"/>
    <property type="project" value="UniProtKB-KW"/>
</dbReference>
<feature type="region of interest" description="Disordered" evidence="8">
    <location>
        <begin position="355"/>
        <end position="381"/>
    </location>
</feature>
<comment type="caution">
    <text evidence="10">The sequence shown here is derived from an EMBL/GenBank/DDBJ whole genome shotgun (WGS) entry which is preliminary data.</text>
</comment>
<dbReference type="CDD" id="cd03257">
    <property type="entry name" value="ABC_NikE_OppD_transporters"/>
    <property type="match status" value="2"/>
</dbReference>
<keyword evidence="7" id="KW-0472">Membrane</keyword>
<dbReference type="FunFam" id="3.40.50.300:FF:000016">
    <property type="entry name" value="Oligopeptide ABC transporter ATP-binding component"/>
    <property type="match status" value="1"/>
</dbReference>
<keyword evidence="6 10" id="KW-0067">ATP-binding</keyword>
<evidence type="ECO:0000256" key="2">
    <source>
        <dbReference type="ARBA" id="ARBA00005417"/>
    </source>
</evidence>
<dbReference type="InterPro" id="IPR003439">
    <property type="entry name" value="ABC_transporter-like_ATP-bd"/>
</dbReference>
<dbReference type="SMART" id="SM00382">
    <property type="entry name" value="AAA"/>
    <property type="match status" value="2"/>
</dbReference>
<dbReference type="Pfam" id="PF00005">
    <property type="entry name" value="ABC_tran"/>
    <property type="match status" value="2"/>
</dbReference>
<dbReference type="InterPro" id="IPR003593">
    <property type="entry name" value="AAA+_ATPase"/>
</dbReference>
<dbReference type="InterPro" id="IPR017871">
    <property type="entry name" value="ABC_transporter-like_CS"/>
</dbReference>
<evidence type="ECO:0000256" key="5">
    <source>
        <dbReference type="ARBA" id="ARBA00022741"/>
    </source>
</evidence>
<dbReference type="Gene3D" id="3.40.50.300">
    <property type="entry name" value="P-loop containing nucleotide triphosphate hydrolases"/>
    <property type="match status" value="2"/>
</dbReference>
<keyword evidence="4" id="KW-1003">Cell membrane</keyword>
<dbReference type="PANTHER" id="PTHR43297">
    <property type="entry name" value="OLIGOPEPTIDE TRANSPORT ATP-BINDING PROTEIN APPD"/>
    <property type="match status" value="1"/>
</dbReference>
<dbReference type="NCBIfam" id="NF007739">
    <property type="entry name" value="PRK10419.1"/>
    <property type="match status" value="2"/>
</dbReference>
<reference evidence="10 11" key="1">
    <citation type="submission" date="2019-11" db="EMBL/GenBank/DDBJ databases">
        <authorList>
            <person name="Jiang L.-Q."/>
        </authorList>
    </citation>
    <scope>NUCLEOTIDE SEQUENCE [LARGE SCALE GENOMIC DNA]</scope>
    <source>
        <strain evidence="10 11">YIM 132087</strain>
    </source>
</reference>
<dbReference type="GO" id="GO:0005886">
    <property type="term" value="C:plasma membrane"/>
    <property type="evidence" value="ECO:0007669"/>
    <property type="project" value="UniProtKB-SubCell"/>
</dbReference>
<organism evidence="10 11">
    <name type="scientific">Nakamurella alba</name>
    <dbReference type="NCBI Taxonomy" id="2665158"/>
    <lineage>
        <taxon>Bacteria</taxon>
        <taxon>Bacillati</taxon>
        <taxon>Actinomycetota</taxon>
        <taxon>Actinomycetes</taxon>
        <taxon>Nakamurellales</taxon>
        <taxon>Nakamurellaceae</taxon>
        <taxon>Nakamurella</taxon>
    </lineage>
</organism>
<dbReference type="AlphaFoldDB" id="A0A7K1FNP6"/>
<evidence type="ECO:0000256" key="4">
    <source>
        <dbReference type="ARBA" id="ARBA00022475"/>
    </source>
</evidence>
<dbReference type="PROSITE" id="PS50893">
    <property type="entry name" value="ABC_TRANSPORTER_2"/>
    <property type="match status" value="2"/>
</dbReference>
<gene>
    <name evidence="10" type="ORF">GIS00_17670</name>
</gene>
<dbReference type="Pfam" id="PF08352">
    <property type="entry name" value="oligo_HPY"/>
    <property type="match status" value="2"/>
</dbReference>
<dbReference type="Proteomes" id="UP000460221">
    <property type="component" value="Unassembled WGS sequence"/>
</dbReference>
<accession>A0A7K1FNP6</accession>
<comment type="similarity">
    <text evidence="2">Belongs to the ABC transporter superfamily.</text>
</comment>
<evidence type="ECO:0000256" key="1">
    <source>
        <dbReference type="ARBA" id="ARBA00004202"/>
    </source>
</evidence>
<evidence type="ECO:0000256" key="6">
    <source>
        <dbReference type="ARBA" id="ARBA00022840"/>
    </source>
</evidence>
<protein>
    <submittedName>
        <fullName evidence="10">Dipeptide ABC transporter ATP-binding protein</fullName>
    </submittedName>
</protein>
<evidence type="ECO:0000256" key="3">
    <source>
        <dbReference type="ARBA" id="ARBA00022448"/>
    </source>
</evidence>
<keyword evidence="5" id="KW-0547">Nucleotide-binding</keyword>
<dbReference type="RefSeq" id="WP_154769785.1">
    <property type="nucleotide sequence ID" value="NZ_WLYK01000007.1"/>
</dbReference>
<evidence type="ECO:0000256" key="7">
    <source>
        <dbReference type="ARBA" id="ARBA00023136"/>
    </source>
</evidence>
<sequence>MNTSTTSATTAVLEPDKGAGTLLAVEDLHTVIDRRGRSTSAVDGVSLTVAPGEVVALVGETGSGKSLTALSVLRLLRAPVRLASGRITFDGKDLATMSPRQVRAVRGNGIGMVFQDPMTALNPYHTVGAQLAETIRLHRRVPRAELQPLMVSLLTEVGIVNPALRLTQYPHELSGGTQQRVMIAMALANRPKLLIADEPTTGLDATVQAQILELIKDLAAARDMGVLIITHDLGVVAGISDRTVVMYAGQVVESGATRAVLRAARHPYTRALLEATPRLDERAGRLASIPGSPPEIGRFPQGCRFAPRCGRVQDRCHTEMPLLQLGVATAEGTVARDQVRCHFPEAEAVPVVDAPISPESGLPEVEAPATPSLEKDAASDDRPVAVDAAGVQRYFTTRRGVTKAVDGIDLRIRVGETLGIVGESGCGKSTFAKLLAGLDRPTGGEVALHPGEPAPAGRAGDRAYVQFVFQETFGSLDPRRTVAQTISEPLENLTDLDKKARADAIAEVMAACGLPAGVAGRYPHELSGGQRQRVGISRALVTRPTVVVMDEPMSGLDVSVQAQIVNLLQDLREEYGMTTVLVSHDVGVIRHLADRVAVMYLGRVVEVGEAEQLLTHPQHPYTAALISAVPLPDPELEAARTPIPLRGDVGDVNPHAGCPFSARCPAATQVCLDTRPVLADVGSGVMAACHHPGSVTVSS</sequence>
<dbReference type="PANTHER" id="PTHR43297:SF2">
    <property type="entry name" value="DIPEPTIDE TRANSPORT ATP-BINDING PROTEIN DPPD"/>
    <property type="match status" value="1"/>
</dbReference>
<dbReference type="InterPro" id="IPR013563">
    <property type="entry name" value="Oligopep_ABC_C"/>
</dbReference>
<dbReference type="GO" id="GO:0015833">
    <property type="term" value="P:peptide transport"/>
    <property type="evidence" value="ECO:0007669"/>
    <property type="project" value="InterPro"/>
</dbReference>
<dbReference type="SUPFAM" id="SSF52540">
    <property type="entry name" value="P-loop containing nucleoside triphosphate hydrolases"/>
    <property type="match status" value="2"/>
</dbReference>
<dbReference type="NCBIfam" id="NF008453">
    <property type="entry name" value="PRK11308.1"/>
    <property type="match status" value="2"/>
</dbReference>